<feature type="region of interest" description="Disordered" evidence="9">
    <location>
        <begin position="365"/>
        <end position="386"/>
    </location>
</feature>
<evidence type="ECO:0000256" key="6">
    <source>
        <dbReference type="ARBA" id="ARBA00022777"/>
    </source>
</evidence>
<reference evidence="12 13" key="1">
    <citation type="submission" date="2019-02" db="EMBL/GenBank/DDBJ databases">
        <title>Genomic data mining of an Antarctic deep-sea actinobacterium, Janibacterlimosus P3-3-X1.</title>
        <authorList>
            <person name="Liao L."/>
            <person name="Chen B."/>
        </authorList>
    </citation>
    <scope>NUCLEOTIDE SEQUENCE [LARGE SCALE GENOMIC DNA]</scope>
    <source>
        <strain evidence="12 13">P3-3-X1</strain>
    </source>
</reference>
<keyword evidence="13" id="KW-1185">Reference proteome</keyword>
<dbReference type="PANTHER" id="PTHR24421:SF10">
    <property type="entry name" value="NITRATE_NITRITE SENSOR PROTEIN NARQ"/>
    <property type="match status" value="1"/>
</dbReference>
<evidence type="ECO:0000256" key="10">
    <source>
        <dbReference type="SAM" id="Phobius"/>
    </source>
</evidence>
<dbReference type="Proteomes" id="UP000290408">
    <property type="component" value="Chromosome"/>
</dbReference>
<evidence type="ECO:0000256" key="5">
    <source>
        <dbReference type="ARBA" id="ARBA00022741"/>
    </source>
</evidence>
<feature type="domain" description="Signal transduction histidine kinase subgroup 3 dimerisation and phosphoacceptor" evidence="11">
    <location>
        <begin position="211"/>
        <end position="276"/>
    </location>
</feature>
<evidence type="ECO:0000256" key="8">
    <source>
        <dbReference type="ARBA" id="ARBA00023012"/>
    </source>
</evidence>
<evidence type="ECO:0000256" key="7">
    <source>
        <dbReference type="ARBA" id="ARBA00022840"/>
    </source>
</evidence>
<feature type="region of interest" description="Disordered" evidence="9">
    <location>
        <begin position="1"/>
        <end position="34"/>
    </location>
</feature>
<dbReference type="GO" id="GO:0000155">
    <property type="term" value="F:phosphorelay sensor kinase activity"/>
    <property type="evidence" value="ECO:0007669"/>
    <property type="project" value="InterPro"/>
</dbReference>
<evidence type="ECO:0000259" key="11">
    <source>
        <dbReference type="Pfam" id="PF07730"/>
    </source>
</evidence>
<evidence type="ECO:0000313" key="12">
    <source>
        <dbReference type="EMBL" id="QBF46442.1"/>
    </source>
</evidence>
<dbReference type="Pfam" id="PF07730">
    <property type="entry name" value="HisKA_3"/>
    <property type="match status" value="1"/>
</dbReference>
<protein>
    <recommendedName>
        <fullName evidence="2">histidine kinase</fullName>
        <ecNumber evidence="2">2.7.13.3</ecNumber>
    </recommendedName>
</protein>
<evidence type="ECO:0000256" key="1">
    <source>
        <dbReference type="ARBA" id="ARBA00000085"/>
    </source>
</evidence>
<accession>A0A4P6MUA6</accession>
<feature type="transmembrane region" description="Helical" evidence="10">
    <location>
        <begin position="145"/>
        <end position="162"/>
    </location>
</feature>
<dbReference type="SUPFAM" id="SSF55874">
    <property type="entry name" value="ATPase domain of HSP90 chaperone/DNA topoisomerase II/histidine kinase"/>
    <property type="match status" value="1"/>
</dbReference>
<feature type="transmembrane region" description="Helical" evidence="10">
    <location>
        <begin position="97"/>
        <end position="116"/>
    </location>
</feature>
<keyword evidence="6 12" id="KW-0418">Kinase</keyword>
<dbReference type="Gene3D" id="1.20.5.1930">
    <property type="match status" value="1"/>
</dbReference>
<keyword evidence="10" id="KW-0472">Membrane</keyword>
<feature type="transmembrane region" description="Helical" evidence="10">
    <location>
        <begin position="168"/>
        <end position="186"/>
    </location>
</feature>
<dbReference type="OrthoDB" id="227596at2"/>
<dbReference type="InterPro" id="IPR050482">
    <property type="entry name" value="Sensor_HK_TwoCompSys"/>
</dbReference>
<dbReference type="STRING" id="1216970.GCA_001570985_02704"/>
<dbReference type="EC" id="2.7.13.3" evidence="2"/>
<feature type="transmembrane region" description="Helical" evidence="10">
    <location>
        <begin position="72"/>
        <end position="90"/>
    </location>
</feature>
<sequence>MTTRPLPVRSLSPMPDNPRPARQRMGRALRQSGRGARWLTRGTRAHPDVAATLLAVLMFIIGWSTISQSHAVTASVMPLLAAMSVAPLLIMRRAPFVAWVVSAVGALVWIPLPRLADAPMPWPVVHFLILLAAILVAAMYAQLRLVAAVLAGSVLLFLAAMPDGMKPWALGAAIIVAFGLLTRWLVLSRRALAVQEEETEVERARRAVVEERSRIARELHDVVAHHMSMVVVQAQTAPYRVADLTPEAKGEFVAIEESARAALQEVRGVLGVLREEGAPVQTAPQPTLAELPALLESSRSAGMDLSWHLGLPHEDCPPGTGLVLHRVLQESLANASRHSPGASVRVDLVRVHPADAPAGALLTVATSPSSSAGSRERGGGNGIPGMRTRVEAVGGTLTAGPTAEGGFAVTASVPLTDRPRLGE</sequence>
<dbReference type="PANTHER" id="PTHR24421">
    <property type="entry name" value="NITRATE/NITRITE SENSOR PROTEIN NARX-RELATED"/>
    <property type="match status" value="1"/>
</dbReference>
<dbReference type="GO" id="GO:0016020">
    <property type="term" value="C:membrane"/>
    <property type="evidence" value="ECO:0007669"/>
    <property type="project" value="InterPro"/>
</dbReference>
<gene>
    <name evidence="12" type="ORF">EXU32_09365</name>
</gene>
<keyword evidence="3" id="KW-0597">Phosphoprotein</keyword>
<dbReference type="InterPro" id="IPR036890">
    <property type="entry name" value="HATPase_C_sf"/>
</dbReference>
<feature type="transmembrane region" description="Helical" evidence="10">
    <location>
        <begin position="49"/>
        <end position="66"/>
    </location>
</feature>
<keyword evidence="5" id="KW-0547">Nucleotide-binding</keyword>
<dbReference type="EMBL" id="CP036164">
    <property type="protein sequence ID" value="QBF46442.1"/>
    <property type="molecule type" value="Genomic_DNA"/>
</dbReference>
<evidence type="ECO:0000256" key="9">
    <source>
        <dbReference type="SAM" id="MobiDB-lite"/>
    </source>
</evidence>
<evidence type="ECO:0000256" key="4">
    <source>
        <dbReference type="ARBA" id="ARBA00022679"/>
    </source>
</evidence>
<feature type="transmembrane region" description="Helical" evidence="10">
    <location>
        <begin position="122"/>
        <end position="140"/>
    </location>
</feature>
<dbReference type="InterPro" id="IPR011712">
    <property type="entry name" value="Sig_transdc_His_kin_sub3_dim/P"/>
</dbReference>
<name>A0A4P6MUA6_9MICO</name>
<dbReference type="AlphaFoldDB" id="A0A4P6MUA6"/>
<proteinExistence type="predicted"/>
<evidence type="ECO:0000256" key="2">
    <source>
        <dbReference type="ARBA" id="ARBA00012438"/>
    </source>
</evidence>
<keyword evidence="8" id="KW-0902">Two-component regulatory system</keyword>
<comment type="catalytic activity">
    <reaction evidence="1">
        <text>ATP + protein L-histidine = ADP + protein N-phospho-L-histidine.</text>
        <dbReference type="EC" id="2.7.13.3"/>
    </reaction>
</comment>
<dbReference type="CDD" id="cd16917">
    <property type="entry name" value="HATPase_UhpB-NarQ-NarX-like"/>
    <property type="match status" value="1"/>
</dbReference>
<dbReference type="Gene3D" id="3.30.565.10">
    <property type="entry name" value="Histidine kinase-like ATPase, C-terminal domain"/>
    <property type="match status" value="1"/>
</dbReference>
<evidence type="ECO:0000256" key="3">
    <source>
        <dbReference type="ARBA" id="ARBA00022553"/>
    </source>
</evidence>
<keyword evidence="7" id="KW-0067">ATP-binding</keyword>
<keyword evidence="10" id="KW-0812">Transmembrane</keyword>
<dbReference type="KEGG" id="jli:EXU32_09365"/>
<keyword evidence="10" id="KW-1133">Transmembrane helix</keyword>
<organism evidence="12 13">
    <name type="scientific">Janibacter limosus</name>
    <dbReference type="NCBI Taxonomy" id="53458"/>
    <lineage>
        <taxon>Bacteria</taxon>
        <taxon>Bacillati</taxon>
        <taxon>Actinomycetota</taxon>
        <taxon>Actinomycetes</taxon>
        <taxon>Micrococcales</taxon>
        <taxon>Intrasporangiaceae</taxon>
        <taxon>Janibacter</taxon>
    </lineage>
</organism>
<keyword evidence="4" id="KW-0808">Transferase</keyword>
<dbReference type="GO" id="GO:0046983">
    <property type="term" value="F:protein dimerization activity"/>
    <property type="evidence" value="ECO:0007669"/>
    <property type="project" value="InterPro"/>
</dbReference>
<evidence type="ECO:0000313" key="13">
    <source>
        <dbReference type="Proteomes" id="UP000290408"/>
    </source>
</evidence>
<dbReference type="GO" id="GO:0005524">
    <property type="term" value="F:ATP binding"/>
    <property type="evidence" value="ECO:0007669"/>
    <property type="project" value="UniProtKB-KW"/>
</dbReference>